<dbReference type="Proteomes" id="UP000001036">
    <property type="component" value="Chromosome"/>
</dbReference>
<organism evidence="2 3">
    <name type="scientific">Cellvibrio japonicus (strain Ueda107)</name>
    <name type="common">Pseudomonas fluorescens subsp. cellulosa</name>
    <dbReference type="NCBI Taxonomy" id="498211"/>
    <lineage>
        <taxon>Bacteria</taxon>
        <taxon>Pseudomonadati</taxon>
        <taxon>Pseudomonadota</taxon>
        <taxon>Gammaproteobacteria</taxon>
        <taxon>Cellvibrionales</taxon>
        <taxon>Cellvibrionaceae</taxon>
        <taxon>Cellvibrio</taxon>
    </lineage>
</organism>
<feature type="transmembrane region" description="Helical" evidence="1">
    <location>
        <begin position="21"/>
        <end position="41"/>
    </location>
</feature>
<evidence type="ECO:0000256" key="1">
    <source>
        <dbReference type="SAM" id="Phobius"/>
    </source>
</evidence>
<keyword evidence="1" id="KW-0472">Membrane</keyword>
<evidence type="ECO:0000313" key="3">
    <source>
        <dbReference type="Proteomes" id="UP000001036"/>
    </source>
</evidence>
<dbReference type="RefSeq" id="WP_012486960.1">
    <property type="nucleotide sequence ID" value="NC_010995.1"/>
</dbReference>
<dbReference type="KEGG" id="cja:CJA_1324"/>
<keyword evidence="1" id="KW-1133">Transmembrane helix</keyword>
<keyword evidence="1" id="KW-0812">Transmembrane</keyword>
<dbReference type="AlphaFoldDB" id="B3PCW1"/>
<protein>
    <submittedName>
        <fullName evidence="2">Uncharacterized protein</fullName>
    </submittedName>
</protein>
<name>B3PCW1_CELJU</name>
<gene>
    <name evidence="2" type="ordered locus">CJA_1324</name>
</gene>
<evidence type="ECO:0000313" key="2">
    <source>
        <dbReference type="EMBL" id="ACE84989.1"/>
    </source>
</evidence>
<reference evidence="2 3" key="1">
    <citation type="journal article" date="2008" name="J. Bacteriol.">
        <title>Insights into plant cell wall degradation from the genome sequence of the soil bacterium Cellvibrio japonicus.</title>
        <authorList>
            <person name="Deboy R.T."/>
            <person name="Mongodin E.F."/>
            <person name="Fouts D.E."/>
            <person name="Tailford L.E."/>
            <person name="Khouri H."/>
            <person name="Emerson J.B."/>
            <person name="Mohamoud Y."/>
            <person name="Watkins K."/>
            <person name="Henrissat B."/>
            <person name="Gilbert H.J."/>
            <person name="Nelson K.E."/>
        </authorList>
    </citation>
    <scope>NUCLEOTIDE SEQUENCE [LARGE SCALE GENOMIC DNA]</scope>
    <source>
        <strain evidence="2 3">Ueda107</strain>
    </source>
</reference>
<dbReference type="HOGENOM" id="CLU_1719060_0_0_6"/>
<keyword evidence="3" id="KW-1185">Reference proteome</keyword>
<accession>B3PCW1</accession>
<feature type="transmembrane region" description="Helical" evidence="1">
    <location>
        <begin position="47"/>
        <end position="67"/>
    </location>
</feature>
<dbReference type="EMBL" id="CP000934">
    <property type="protein sequence ID" value="ACE84989.1"/>
    <property type="molecule type" value="Genomic_DNA"/>
</dbReference>
<proteinExistence type="predicted"/>
<sequence length="152" mass="17995">MSGDEIFRVTEPRLDTVKHKGFHWFRVFWLGSYAIWLVFFSTQNSELTRALITALLLLGIWAGWAFAKRWSEEALVLELTPSHVRFSFRASQRLQVIELSRVQQLRYHRHLLIFDGDNFSIQAFFPVKYRQYVARIRTSLEQTHPQITQIPA</sequence>
<dbReference type="STRING" id="498211.CJA_1324"/>